<dbReference type="RefSeq" id="WP_012935448.1">
    <property type="nucleotide sequence ID" value="NC_013739.1"/>
</dbReference>
<dbReference type="STRING" id="469383.Cwoe_3980"/>
<reference evidence="2" key="2">
    <citation type="submission" date="2010-01" db="EMBL/GenBank/DDBJ databases">
        <title>The complete genome of Conexibacter woesei DSM 14684.</title>
        <authorList>
            <consortium name="US DOE Joint Genome Institute (JGI-PGF)"/>
            <person name="Lucas S."/>
            <person name="Copeland A."/>
            <person name="Lapidus A."/>
            <person name="Glavina del Rio T."/>
            <person name="Dalin E."/>
            <person name="Tice H."/>
            <person name="Bruce D."/>
            <person name="Goodwin L."/>
            <person name="Pitluck S."/>
            <person name="Kyrpides N."/>
            <person name="Mavromatis K."/>
            <person name="Ivanova N."/>
            <person name="Mikhailova N."/>
            <person name="Chertkov O."/>
            <person name="Brettin T."/>
            <person name="Detter J.C."/>
            <person name="Han C."/>
            <person name="Larimer F."/>
            <person name="Land M."/>
            <person name="Hauser L."/>
            <person name="Markowitz V."/>
            <person name="Cheng J.-F."/>
            <person name="Hugenholtz P."/>
            <person name="Woyke T."/>
            <person name="Wu D."/>
            <person name="Pukall R."/>
            <person name="Steenblock K."/>
            <person name="Schneider S."/>
            <person name="Klenk H.-P."/>
            <person name="Eisen J.A."/>
        </authorList>
    </citation>
    <scope>NUCLEOTIDE SEQUENCE [LARGE SCALE GENOMIC DNA]</scope>
    <source>
        <strain evidence="2">DSM 14684 / CIP 108061 / JCM 11494 / NBRC 100937 / ID131577</strain>
    </source>
</reference>
<name>D3F3N2_CONWI</name>
<protein>
    <submittedName>
        <fullName evidence="1">Uncharacterized protein</fullName>
    </submittedName>
</protein>
<dbReference type="SUPFAM" id="SSF48208">
    <property type="entry name" value="Six-hairpin glycosidases"/>
    <property type="match status" value="1"/>
</dbReference>
<accession>D3F3N2</accession>
<dbReference type="eggNOG" id="ENOG503431D">
    <property type="taxonomic scope" value="Bacteria"/>
</dbReference>
<dbReference type="CDD" id="cd02850">
    <property type="entry name" value="E_set_Cellulase_N"/>
    <property type="match status" value="1"/>
</dbReference>
<evidence type="ECO:0000313" key="2">
    <source>
        <dbReference type="Proteomes" id="UP000008229"/>
    </source>
</evidence>
<dbReference type="EMBL" id="CP001854">
    <property type="protein sequence ID" value="ADB52397.1"/>
    <property type="molecule type" value="Genomic_DNA"/>
</dbReference>
<dbReference type="Proteomes" id="UP000008229">
    <property type="component" value="Chromosome"/>
</dbReference>
<dbReference type="Gene3D" id="1.50.10.10">
    <property type="match status" value="1"/>
</dbReference>
<keyword evidence="2" id="KW-1185">Reference proteome</keyword>
<organism evidence="1 2">
    <name type="scientific">Conexibacter woesei (strain DSM 14684 / CCUG 47730 / CIP 108061 / JCM 11494 / NBRC 100937 / ID131577)</name>
    <dbReference type="NCBI Taxonomy" id="469383"/>
    <lineage>
        <taxon>Bacteria</taxon>
        <taxon>Bacillati</taxon>
        <taxon>Actinomycetota</taxon>
        <taxon>Thermoleophilia</taxon>
        <taxon>Solirubrobacterales</taxon>
        <taxon>Conexibacteraceae</taxon>
        <taxon>Conexibacter</taxon>
    </lineage>
</organism>
<dbReference type="GO" id="GO:0005975">
    <property type="term" value="P:carbohydrate metabolic process"/>
    <property type="evidence" value="ECO:0007669"/>
    <property type="project" value="InterPro"/>
</dbReference>
<dbReference type="HOGENOM" id="CLU_396763_0_0_11"/>
<sequence>MASLLVSQLGLRPEDPKVVVVRADAGDAPGVDPGPLVVSREERSGDGPLAELTVTPWGELWGTRWWTADLGALREPGRYRLTLGSSHATLEIAADALVAATLLLCSADNLDARVGGKLGWQDCAFDGRGVESHAVMVLGLADALETFGAALPALEAERLRAHLAHGAEYLTACQRDDGSFMNEHYIAREHTVWHLCALATLALARASQTLAAGPPLEAAKRGWAWCTERAERPADAVRDEIAATRAIFGQYPPWLPPAELRTRDLLVLVAAGAELYRGTNDLRYRRAAIAYAAAVAERQRLDPSEHTHGLYGHFRAWAHGTLAQRAWEHVGWGYNCGAVLPDELSGVAALLDLFPDDADADRWRALLRRYAEGYLKPACALSPFSILPLGDCEGEVRFFGPAWHGFNGAYARMARTCMVLARQLQDPALEALAVRQLQWIAGANAGVPDGEGGHRGVSMIAGVGEHAVEVLSGIAGSIANGFSATPQFQLVHLDDLADRPAHLTNEDWILHNGAWLSGLAAISARPRVKVKAMLRGEPVAAHVSLALGETSIDGAVNERGVLVAEQLPRLSEGTVRVAWEELAVELPVAPVAGATLAVVVDFADALELTLAGGSGEELIAAVANRGRDASSVHVSLCASGVVLERDELELELAPGEVLPVRVGCRLDGAQPRAAWVRAVARSAWSEQTAETWWI</sequence>
<gene>
    <name evidence="1" type="ordered locus">Cwoe_3980</name>
</gene>
<dbReference type="InterPro" id="IPR012341">
    <property type="entry name" value="6hp_glycosidase-like_sf"/>
</dbReference>
<evidence type="ECO:0000313" key="1">
    <source>
        <dbReference type="EMBL" id="ADB52397.1"/>
    </source>
</evidence>
<reference evidence="1 2" key="1">
    <citation type="journal article" date="2010" name="Stand. Genomic Sci.">
        <title>Complete genome sequence of Conexibacter woesei type strain (ID131577).</title>
        <authorList>
            <person name="Pukall R."/>
            <person name="Lapidus A."/>
            <person name="Glavina Del Rio T."/>
            <person name="Copeland A."/>
            <person name="Tice H."/>
            <person name="Cheng J.-F."/>
            <person name="Lucas S."/>
            <person name="Chen F."/>
            <person name="Nolan M."/>
            <person name="Bruce D."/>
            <person name="Goodwin L."/>
            <person name="Pitluck S."/>
            <person name="Mavromatis K."/>
            <person name="Ivanova N."/>
            <person name="Ovchinnikova G."/>
            <person name="Pati A."/>
            <person name="Chen A."/>
            <person name="Palaniappan K."/>
            <person name="Land M."/>
            <person name="Hauser L."/>
            <person name="Chang Y.-J."/>
            <person name="Jeffries C.D."/>
            <person name="Chain P."/>
            <person name="Meincke L."/>
            <person name="Sims D."/>
            <person name="Brettin T."/>
            <person name="Detter J.C."/>
            <person name="Rohde M."/>
            <person name="Goeker M."/>
            <person name="Bristow J."/>
            <person name="Eisen J.A."/>
            <person name="Markowitz V."/>
            <person name="Kyrpides N.C."/>
            <person name="Klenk H.-P."/>
            <person name="Hugenholtz P."/>
        </authorList>
    </citation>
    <scope>NUCLEOTIDE SEQUENCE [LARGE SCALE GENOMIC DNA]</scope>
    <source>
        <strain evidence="2">DSM 14684 / CIP 108061 / JCM 11494 / NBRC 100937 / ID131577</strain>
    </source>
</reference>
<dbReference type="AlphaFoldDB" id="D3F3N2"/>
<dbReference type="InterPro" id="IPR004197">
    <property type="entry name" value="Cellulase_Ig-like"/>
</dbReference>
<dbReference type="OrthoDB" id="9808897at2"/>
<dbReference type="InterPro" id="IPR008928">
    <property type="entry name" value="6-hairpin_glycosidase_sf"/>
</dbReference>
<dbReference type="InterPro" id="IPR013783">
    <property type="entry name" value="Ig-like_fold"/>
</dbReference>
<dbReference type="Gene3D" id="2.60.40.10">
    <property type="entry name" value="Immunoglobulins"/>
    <property type="match status" value="1"/>
</dbReference>
<dbReference type="KEGG" id="cwo:Cwoe_3980"/>
<proteinExistence type="predicted"/>
<dbReference type="GO" id="GO:0008810">
    <property type="term" value="F:cellulase activity"/>
    <property type="evidence" value="ECO:0007669"/>
    <property type="project" value="InterPro"/>
</dbReference>